<sequence>MIEDLKNIEYKVTKYHYFNNFWAHKITYGVKFQDLNEFMFTDIHDFSENLLGTIEVGIDVCGIE</sequence>
<dbReference type="Proteomes" id="UP000016927">
    <property type="component" value="Unassembled WGS sequence"/>
</dbReference>
<dbReference type="EMBL" id="KB909247">
    <property type="protein sequence ID" value="EOB12890.1"/>
    <property type="molecule type" value="Genomic_DNA"/>
</dbReference>
<dbReference type="VEuPathDB" id="MicrosporidiaDB:NBO_339g0001"/>
<evidence type="ECO:0000313" key="2">
    <source>
        <dbReference type="Proteomes" id="UP000016927"/>
    </source>
</evidence>
<proteinExistence type="predicted"/>
<protein>
    <submittedName>
        <fullName evidence="1">Uncharacterized protein</fullName>
    </submittedName>
</protein>
<evidence type="ECO:0000313" key="1">
    <source>
        <dbReference type="EMBL" id="EOB12890.1"/>
    </source>
</evidence>
<name>R0MFK5_NOSB1</name>
<dbReference type="HOGENOM" id="CLU_2868233_0_0_1"/>
<organism evidence="1 2">
    <name type="scientific">Nosema bombycis (strain CQ1 / CVCC 102059)</name>
    <name type="common">Microsporidian parasite</name>
    <name type="synonym">Pebrine of silkworm</name>
    <dbReference type="NCBI Taxonomy" id="578461"/>
    <lineage>
        <taxon>Eukaryota</taxon>
        <taxon>Fungi</taxon>
        <taxon>Fungi incertae sedis</taxon>
        <taxon>Microsporidia</taxon>
        <taxon>Nosematidae</taxon>
        <taxon>Nosema</taxon>
    </lineage>
</organism>
<keyword evidence="2" id="KW-1185">Reference proteome</keyword>
<gene>
    <name evidence="1" type="ORF">NBO_339g0001</name>
</gene>
<reference evidence="1 2" key="1">
    <citation type="journal article" date="2013" name="BMC Genomics">
        <title>Comparative genomics of parasitic silkworm microsporidia reveal an association between genome expansion and host adaptation.</title>
        <authorList>
            <person name="Pan G."/>
            <person name="Xu J."/>
            <person name="Li T."/>
            <person name="Xia Q."/>
            <person name="Liu S.L."/>
            <person name="Zhang G."/>
            <person name="Li S."/>
            <person name="Li C."/>
            <person name="Liu H."/>
            <person name="Yang L."/>
            <person name="Liu T."/>
            <person name="Zhang X."/>
            <person name="Wu Z."/>
            <person name="Fan W."/>
            <person name="Dang X."/>
            <person name="Xiang H."/>
            <person name="Tao M."/>
            <person name="Li Y."/>
            <person name="Hu J."/>
            <person name="Li Z."/>
            <person name="Lin L."/>
            <person name="Luo J."/>
            <person name="Geng L."/>
            <person name="Wang L."/>
            <person name="Long M."/>
            <person name="Wan Y."/>
            <person name="He N."/>
            <person name="Zhang Z."/>
            <person name="Lu C."/>
            <person name="Keeling P.J."/>
            <person name="Wang J."/>
            <person name="Xiang Z."/>
            <person name="Zhou Z."/>
        </authorList>
    </citation>
    <scope>NUCLEOTIDE SEQUENCE [LARGE SCALE GENOMIC DNA]</scope>
    <source>
        <strain evidence="2">CQ1 / CVCC 102059</strain>
    </source>
</reference>
<dbReference type="AlphaFoldDB" id="R0MFK5"/>
<accession>R0MFK5</accession>